<dbReference type="EMBL" id="CP042425">
    <property type="protein sequence ID" value="QEL18283.1"/>
    <property type="molecule type" value="Genomic_DNA"/>
</dbReference>
<keyword evidence="6" id="KW-1185">Reference proteome</keyword>
<evidence type="ECO:0000259" key="4">
    <source>
        <dbReference type="Pfam" id="PF00589"/>
    </source>
</evidence>
<organism evidence="5 6">
    <name type="scientific">Limnoglobus roseus</name>
    <dbReference type="NCBI Taxonomy" id="2598579"/>
    <lineage>
        <taxon>Bacteria</taxon>
        <taxon>Pseudomonadati</taxon>
        <taxon>Planctomycetota</taxon>
        <taxon>Planctomycetia</taxon>
        <taxon>Gemmatales</taxon>
        <taxon>Gemmataceae</taxon>
        <taxon>Limnoglobus</taxon>
    </lineage>
</organism>
<dbReference type="GO" id="GO:0015074">
    <property type="term" value="P:DNA integration"/>
    <property type="evidence" value="ECO:0007669"/>
    <property type="project" value="InterPro"/>
</dbReference>
<dbReference type="Proteomes" id="UP000324974">
    <property type="component" value="Chromosome"/>
</dbReference>
<dbReference type="GO" id="GO:0003677">
    <property type="term" value="F:DNA binding"/>
    <property type="evidence" value="ECO:0007669"/>
    <property type="project" value="UniProtKB-KW"/>
</dbReference>
<dbReference type="InterPro" id="IPR013762">
    <property type="entry name" value="Integrase-like_cat_sf"/>
</dbReference>
<evidence type="ECO:0000256" key="1">
    <source>
        <dbReference type="ARBA" id="ARBA00008857"/>
    </source>
</evidence>
<accession>A0A5C1AJC1</accession>
<keyword evidence="3" id="KW-0233">DNA recombination</keyword>
<reference evidence="6" key="1">
    <citation type="submission" date="2019-08" db="EMBL/GenBank/DDBJ databases">
        <title>Limnoglobus roseus gen. nov., sp. nov., a novel freshwater planctomycete with a giant genome from the family Gemmataceae.</title>
        <authorList>
            <person name="Kulichevskaya I.S."/>
            <person name="Naumoff D.G."/>
            <person name="Miroshnikov K."/>
            <person name="Ivanova A."/>
            <person name="Philippov D.A."/>
            <person name="Hakobyan A."/>
            <person name="Rijpstra I.C."/>
            <person name="Sinninghe Damste J.S."/>
            <person name="Liesack W."/>
            <person name="Dedysh S.N."/>
        </authorList>
    </citation>
    <scope>NUCLEOTIDE SEQUENCE [LARGE SCALE GENOMIC DNA]</scope>
    <source>
        <strain evidence="6">PX52</strain>
    </source>
</reference>
<dbReference type="Gene3D" id="1.10.150.130">
    <property type="match status" value="1"/>
</dbReference>
<dbReference type="SUPFAM" id="SSF56349">
    <property type="entry name" value="DNA breaking-rejoining enzymes"/>
    <property type="match status" value="1"/>
</dbReference>
<gene>
    <name evidence="5" type="ORF">PX52LOC_05302</name>
</gene>
<dbReference type="PANTHER" id="PTHR30349:SF64">
    <property type="entry name" value="PROPHAGE INTEGRASE INTD-RELATED"/>
    <property type="match status" value="1"/>
</dbReference>
<dbReference type="PANTHER" id="PTHR30349">
    <property type="entry name" value="PHAGE INTEGRASE-RELATED"/>
    <property type="match status" value="1"/>
</dbReference>
<sequence length="397" mass="44193">MGRKRAVIPVLKNFRGYATCWANRTRHYFGDYGTPEAEAAYRTFVAQYAANPNAKASGSPNILTHVIRDFLRSPDAPASADKQAAIAYLINHLGPLALRQIEHVTAQDIKALFKAKAEETTEPGGKGGPKYGRATLRRWFANLKRVYSWAVESKRISAEAAAPVMAIKKLPIEAARRERDVEPVPRQHVEATIAALNRTVGEMVKLQLLTGMRPSDVFNMTGAEVFRTGIVKLGGTARDLDKAGVWVYVRKVHKTDRFGHVRVIILGDEAKAILEPRLTRVPNVPLFQPIESVAESYRKDTLDMKRSRPGSRAYNVKWTRQSYAQAIERAAEKAGVPKWTPYQVRHLVAVETQAEFDLDAARAKLGQKSISVAARYADFDFTRAVNIEKGKGKKEAS</sequence>
<dbReference type="GO" id="GO:0006310">
    <property type="term" value="P:DNA recombination"/>
    <property type="evidence" value="ECO:0007669"/>
    <property type="project" value="UniProtKB-KW"/>
</dbReference>
<dbReference type="OrthoDB" id="267283at2"/>
<proteinExistence type="inferred from homology"/>
<evidence type="ECO:0000313" key="5">
    <source>
        <dbReference type="EMBL" id="QEL18283.1"/>
    </source>
</evidence>
<dbReference type="KEGG" id="lrs:PX52LOC_05302"/>
<dbReference type="RefSeq" id="WP_149112805.1">
    <property type="nucleotide sequence ID" value="NZ_CP042425.1"/>
</dbReference>
<name>A0A5C1AJC1_9BACT</name>
<dbReference type="Pfam" id="PF00589">
    <property type="entry name" value="Phage_integrase"/>
    <property type="match status" value="1"/>
</dbReference>
<comment type="similarity">
    <text evidence="1">Belongs to the 'phage' integrase family.</text>
</comment>
<evidence type="ECO:0000313" key="6">
    <source>
        <dbReference type="Proteomes" id="UP000324974"/>
    </source>
</evidence>
<dbReference type="InterPro" id="IPR011010">
    <property type="entry name" value="DNA_brk_join_enz"/>
</dbReference>
<feature type="domain" description="Tyr recombinase" evidence="4">
    <location>
        <begin position="202"/>
        <end position="381"/>
    </location>
</feature>
<dbReference type="InterPro" id="IPR050090">
    <property type="entry name" value="Tyrosine_recombinase_XerCD"/>
</dbReference>
<evidence type="ECO:0000256" key="3">
    <source>
        <dbReference type="ARBA" id="ARBA00023172"/>
    </source>
</evidence>
<dbReference type="Gene3D" id="1.10.443.10">
    <property type="entry name" value="Intergrase catalytic core"/>
    <property type="match status" value="1"/>
</dbReference>
<dbReference type="InterPro" id="IPR002104">
    <property type="entry name" value="Integrase_catalytic"/>
</dbReference>
<dbReference type="InterPro" id="IPR010998">
    <property type="entry name" value="Integrase_recombinase_N"/>
</dbReference>
<evidence type="ECO:0000256" key="2">
    <source>
        <dbReference type="ARBA" id="ARBA00023125"/>
    </source>
</evidence>
<keyword evidence="2" id="KW-0238">DNA-binding</keyword>
<protein>
    <submittedName>
        <fullName evidence="5">Site-specific integrase</fullName>
    </submittedName>
</protein>
<dbReference type="AlphaFoldDB" id="A0A5C1AJC1"/>